<dbReference type="InterPro" id="IPR003141">
    <property type="entry name" value="Pol/His_phosphatase_N"/>
</dbReference>
<comment type="caution">
    <text evidence="2">The sequence shown here is derived from an EMBL/GenBank/DDBJ whole genome shotgun (WGS) entry which is preliminary data.</text>
</comment>
<dbReference type="GO" id="GO:0004534">
    <property type="term" value="F:5'-3' RNA exonuclease activity"/>
    <property type="evidence" value="ECO:0007669"/>
    <property type="project" value="TreeGrafter"/>
</dbReference>
<reference evidence="2" key="1">
    <citation type="submission" date="2023-03" db="EMBL/GenBank/DDBJ databases">
        <authorList>
            <person name="Steffen K."/>
            <person name="Cardenas P."/>
        </authorList>
    </citation>
    <scope>NUCLEOTIDE SEQUENCE</scope>
</reference>
<dbReference type="SMART" id="SM00481">
    <property type="entry name" value="POLIIIAc"/>
    <property type="match status" value="1"/>
</dbReference>
<name>A0AA35W5X7_GEOBA</name>
<dbReference type="CDD" id="cd07438">
    <property type="entry name" value="PHP_HisPPase_AMP"/>
    <property type="match status" value="1"/>
</dbReference>
<accession>A0AA35W5X7</accession>
<dbReference type="EMBL" id="CASHTH010000863">
    <property type="protein sequence ID" value="CAI8008544.1"/>
    <property type="molecule type" value="Genomic_DNA"/>
</dbReference>
<dbReference type="SUPFAM" id="SSF89550">
    <property type="entry name" value="PHP domain-like"/>
    <property type="match status" value="1"/>
</dbReference>
<dbReference type="GO" id="GO:0035312">
    <property type="term" value="F:5'-3' DNA exonuclease activity"/>
    <property type="evidence" value="ECO:0007669"/>
    <property type="project" value="TreeGrafter"/>
</dbReference>
<dbReference type="PANTHER" id="PTHR42924:SF3">
    <property type="entry name" value="POLYMERASE_HISTIDINOL PHOSPHATASE N-TERMINAL DOMAIN-CONTAINING PROTEIN"/>
    <property type="match status" value="1"/>
</dbReference>
<dbReference type="Gene3D" id="3.20.20.140">
    <property type="entry name" value="Metal-dependent hydrolases"/>
    <property type="match status" value="1"/>
</dbReference>
<keyword evidence="3" id="KW-1185">Reference proteome</keyword>
<evidence type="ECO:0000259" key="1">
    <source>
        <dbReference type="SMART" id="SM00481"/>
    </source>
</evidence>
<proteinExistence type="predicted"/>
<dbReference type="PANTHER" id="PTHR42924">
    <property type="entry name" value="EXONUCLEASE"/>
    <property type="match status" value="1"/>
</dbReference>
<dbReference type="Proteomes" id="UP001174909">
    <property type="component" value="Unassembled WGS sequence"/>
</dbReference>
<evidence type="ECO:0000313" key="3">
    <source>
        <dbReference type="Proteomes" id="UP001174909"/>
    </source>
</evidence>
<dbReference type="InterPro" id="IPR052018">
    <property type="entry name" value="PHP_domain"/>
</dbReference>
<organism evidence="2 3">
    <name type="scientific">Geodia barretti</name>
    <name type="common">Barrett's horny sponge</name>
    <dbReference type="NCBI Taxonomy" id="519541"/>
    <lineage>
        <taxon>Eukaryota</taxon>
        <taxon>Metazoa</taxon>
        <taxon>Porifera</taxon>
        <taxon>Demospongiae</taxon>
        <taxon>Heteroscleromorpha</taxon>
        <taxon>Tetractinellida</taxon>
        <taxon>Astrophorina</taxon>
        <taxon>Geodiidae</taxon>
        <taxon>Geodia</taxon>
    </lineage>
</organism>
<dbReference type="InterPro" id="IPR016195">
    <property type="entry name" value="Pol/histidinol_Pase-like"/>
</dbReference>
<dbReference type="AlphaFoldDB" id="A0AA35W5X7"/>
<gene>
    <name evidence="2" type="ORF">GBAR_LOCUS5850</name>
</gene>
<dbReference type="Gene3D" id="1.10.150.650">
    <property type="match status" value="1"/>
</dbReference>
<feature type="domain" description="Polymerase/histidinol phosphatase N-terminal" evidence="1">
    <location>
        <begin position="2"/>
        <end position="60"/>
    </location>
</feature>
<protein>
    <submittedName>
        <fullName evidence="2">5'-3' exoribonuclease</fullName>
    </submittedName>
</protein>
<evidence type="ECO:0000313" key="2">
    <source>
        <dbReference type="EMBL" id="CAI8008544.1"/>
    </source>
</evidence>
<sequence>MASDGRLSPTELVNLIASKGVKVAAISDHDTTEGIKEAVRAAQAHDGLEIIPAIELSTDIPGDEIHMLGYFLQYEDDEFQAILRRFREGRVERGRMMVEKLASLGKPVDWERVQEIAGDGSVGRPHIALAMVEAGYFEEPKEAFYEYLGRNGLAYAERQKMTPEEGVEMLAKVGGPAVLAHPANLEDLDTKVAQLKEAGLVGMEVHYSMYSQETIQRLLAVAQRHDLIPCGGSDYHGLGNTGELEPGLLGPPVESVERLADVARNLARNR</sequence>